<comment type="caution">
    <text evidence="1">The sequence shown here is derived from an EMBL/GenBank/DDBJ whole genome shotgun (WGS) entry which is preliminary data.</text>
</comment>
<reference evidence="1" key="1">
    <citation type="submission" date="2023-03" db="EMBL/GenBank/DDBJ databases">
        <title>Massive genome expansion in bonnet fungi (Mycena s.s.) driven by repeated elements and novel gene families across ecological guilds.</title>
        <authorList>
            <consortium name="Lawrence Berkeley National Laboratory"/>
            <person name="Harder C.B."/>
            <person name="Miyauchi S."/>
            <person name="Viragh M."/>
            <person name="Kuo A."/>
            <person name="Thoen E."/>
            <person name="Andreopoulos B."/>
            <person name="Lu D."/>
            <person name="Skrede I."/>
            <person name="Drula E."/>
            <person name="Henrissat B."/>
            <person name="Morin E."/>
            <person name="Kohler A."/>
            <person name="Barry K."/>
            <person name="LaButti K."/>
            <person name="Morin E."/>
            <person name="Salamov A."/>
            <person name="Lipzen A."/>
            <person name="Mereny Z."/>
            <person name="Hegedus B."/>
            <person name="Baldrian P."/>
            <person name="Stursova M."/>
            <person name="Weitz H."/>
            <person name="Taylor A."/>
            <person name="Grigoriev I.V."/>
            <person name="Nagy L.G."/>
            <person name="Martin F."/>
            <person name="Kauserud H."/>
        </authorList>
    </citation>
    <scope>NUCLEOTIDE SEQUENCE</scope>
    <source>
        <strain evidence="1">CBHHK200</strain>
    </source>
</reference>
<sequence length="267" mass="27647">MSQHSSGKWEVPANGMSHLFGLRSENQKGYIGTICGPFWLGIGSFESLSGGRSVGMRDQLDENCSSGGIRAPIGLGVGPLDPHTSGLPLGTILGVSECFHFPPNFGTQHRNRSSGGIRAPIGLGVGPLDPHTSGLPLGTILGVSECFHFPPNFGTQHRNRSSGGIRAPIGLGVGPLDPHTSGLPLGTILGVSECFHFPPNFGTQHRNRSSGGIRAPIGLGVGPLEPHTSGLPLGLISGGRTPTDWAGGGFIKVVYLRATAGYLIKGI</sequence>
<evidence type="ECO:0000313" key="1">
    <source>
        <dbReference type="EMBL" id="KAJ7027181.1"/>
    </source>
</evidence>
<keyword evidence="3" id="KW-1185">Reference proteome</keyword>
<proteinExistence type="predicted"/>
<dbReference type="Proteomes" id="UP001218188">
    <property type="component" value="Unassembled WGS sequence"/>
</dbReference>
<dbReference type="EMBL" id="JARJCM010000128">
    <property type="protein sequence ID" value="KAJ7027181.1"/>
    <property type="molecule type" value="Genomic_DNA"/>
</dbReference>
<dbReference type="AlphaFoldDB" id="A0AAD6SFV3"/>
<protein>
    <submittedName>
        <fullName evidence="1">Uncharacterized protein</fullName>
    </submittedName>
</protein>
<organism evidence="1 3">
    <name type="scientific">Mycena alexandri</name>
    <dbReference type="NCBI Taxonomy" id="1745969"/>
    <lineage>
        <taxon>Eukaryota</taxon>
        <taxon>Fungi</taxon>
        <taxon>Dikarya</taxon>
        <taxon>Basidiomycota</taxon>
        <taxon>Agaricomycotina</taxon>
        <taxon>Agaricomycetes</taxon>
        <taxon>Agaricomycetidae</taxon>
        <taxon>Agaricales</taxon>
        <taxon>Marasmiineae</taxon>
        <taxon>Mycenaceae</taxon>
        <taxon>Mycena</taxon>
    </lineage>
</organism>
<name>A0AAD6SFV3_9AGAR</name>
<evidence type="ECO:0000313" key="3">
    <source>
        <dbReference type="Proteomes" id="UP001218188"/>
    </source>
</evidence>
<gene>
    <name evidence="1" type="ORF">C8F04DRAFT_1189845</name>
    <name evidence="2" type="ORF">C8F04DRAFT_1189848</name>
</gene>
<accession>A0AAD6SFV3</accession>
<dbReference type="EMBL" id="JARJCM010000128">
    <property type="protein sequence ID" value="KAJ7027185.1"/>
    <property type="molecule type" value="Genomic_DNA"/>
</dbReference>
<evidence type="ECO:0000313" key="2">
    <source>
        <dbReference type="EMBL" id="KAJ7027185.1"/>
    </source>
</evidence>